<dbReference type="InterPro" id="IPR018170">
    <property type="entry name" value="Aldo/ket_reductase_CS"/>
</dbReference>
<feature type="region of interest" description="Disordered" evidence="3">
    <location>
        <begin position="416"/>
        <end position="490"/>
    </location>
</feature>
<evidence type="ECO:0000256" key="2">
    <source>
        <dbReference type="RuleBase" id="RU000383"/>
    </source>
</evidence>
<gene>
    <name evidence="5" type="ORF">OOU_Y34scaffold00140g117</name>
</gene>
<organism evidence="5">
    <name type="scientific">Pyricularia oryzae (strain Y34)</name>
    <name type="common">Rice blast fungus</name>
    <name type="synonym">Magnaporthe oryzae</name>
    <dbReference type="NCBI Taxonomy" id="1143189"/>
    <lineage>
        <taxon>Eukaryota</taxon>
        <taxon>Fungi</taxon>
        <taxon>Dikarya</taxon>
        <taxon>Ascomycota</taxon>
        <taxon>Pezizomycotina</taxon>
        <taxon>Sordariomycetes</taxon>
        <taxon>Sordariomycetidae</taxon>
        <taxon>Magnaporthales</taxon>
        <taxon>Pyriculariaceae</taxon>
        <taxon>Pyricularia</taxon>
    </lineage>
</organism>
<evidence type="ECO:0000259" key="4">
    <source>
        <dbReference type="SMART" id="SM00385"/>
    </source>
</evidence>
<dbReference type="Gene3D" id="1.10.472.10">
    <property type="entry name" value="Cyclin-like"/>
    <property type="match status" value="1"/>
</dbReference>
<dbReference type="PANTHER" id="PTHR43827:SF13">
    <property type="entry name" value="ALDO_KETO REDUCTASE FAMILY PROTEIN"/>
    <property type="match status" value="1"/>
</dbReference>
<evidence type="ECO:0000313" key="5">
    <source>
        <dbReference type="EMBL" id="ELQ43708.1"/>
    </source>
</evidence>
<dbReference type="AlphaFoldDB" id="A0AA97P841"/>
<feature type="region of interest" description="Disordered" evidence="3">
    <location>
        <begin position="1"/>
        <end position="56"/>
    </location>
</feature>
<name>A0AA97P841_PYRO3</name>
<dbReference type="Pfam" id="PF00134">
    <property type="entry name" value="Cyclin_N"/>
    <property type="match status" value="1"/>
</dbReference>
<dbReference type="EMBL" id="JH793818">
    <property type="protein sequence ID" value="ELQ43708.1"/>
    <property type="molecule type" value="Genomic_DNA"/>
</dbReference>
<feature type="compositionally biased region" description="Basic and acidic residues" evidence="3">
    <location>
        <begin position="454"/>
        <end position="464"/>
    </location>
</feature>
<dbReference type="PROSITE" id="PS00063">
    <property type="entry name" value="ALDOKETO_REDUCTASE_3"/>
    <property type="match status" value="1"/>
</dbReference>
<dbReference type="InterPro" id="IPR036812">
    <property type="entry name" value="NAD(P)_OxRdtase_dom_sf"/>
</dbReference>
<evidence type="ECO:0000256" key="3">
    <source>
        <dbReference type="SAM" id="MobiDB-lite"/>
    </source>
</evidence>
<protein>
    <submittedName>
        <fullName evidence="5">C-type cyclin</fullName>
    </submittedName>
</protein>
<sequence>MAPHGPRSMAVPPTGPARSSAMPPVNNGAGPTPPTPGRDDERHPPARGPHPGKITLPKQYCNEQRLRGMQLAIGCDPSRETSYRLQGIQLIDSVRLALRLPIKTFDTACTYYHMFRLFFRDAEYNFQDAALTALFVACKVEDTMKKSKEILCAAYNLKNPDHPTTPDDKMFEQPTKIVIGLERHILQTVGFDFRVRHPQKYLIKVVRKLFPAELGKQILDVAYPMCTDMYKTFAPIKQATFTMVMAIVELTARLTGHQNFVNDVDLSKYHTDRGSVVETMLDLLDLYAQFLRQTKVGMRFDLDTFIQVKIKINQEVEADPSLERFMDVCTKCSAEEGRDGTLNNHILSITPGSATSPATTGSGGAPASGGKVTSASRGIKSQEGTLRYAFDSEQVRAEKRIVDKFFEEKFEEYEVEVEEEIPETSHQNSNHRHNHHHHPRPPTGPAGPQRGHGSRRDRGGHHDGGWPYPSGRHSGGGHDRHKGRKGRVVFPNNIGKMTTASTLLAQKAKLATGQTIPRIQLGLYMMSRSEASRSVCWALEAGYRGFDCAQMYRNEAEAGAAIREAIDGSGGSSSSSSSSSSSKLTREDVFYTTKLASNSESYDAVRKSIRKSVDACGLGYVDLFLLHSPYGGREARLTSWRAVEDAIDAGEVKMGGVSNYGVQHIEELMASKPRHHPVINQIEVHPFNTQISIREACARHNIVIEAYAPLARAMRMRDPTMVSLSKKYGCTVAQLFVKWSLQQGFVTLPKSSKRERIVENVDVGGFEISQEDMEKMNGLDEKLVTDCLPSSGWRMVRVVAESRVSLRQLHGTGVLRLTLLFTDTRPLHRFVDVCSSTTTAERIWRSGSGRRRRRRRAAAVTPERKRPPDLVKGRRNLAQAGSTGLVAATLVPPVLIGGAPHVHGASLPRRGVPLCLLLLLLPLLLLPYAGGRGGGGAGAGAPAGRVRSATILHGKITRFSPLSRMKVL</sequence>
<dbReference type="Proteomes" id="UP000011086">
    <property type="component" value="Unassembled WGS sequence"/>
</dbReference>
<dbReference type="SUPFAM" id="SSF51430">
    <property type="entry name" value="NAD(P)-linked oxidoreductase"/>
    <property type="match status" value="1"/>
</dbReference>
<dbReference type="Gene3D" id="3.20.20.100">
    <property type="entry name" value="NADP-dependent oxidoreductase domain"/>
    <property type="match status" value="1"/>
</dbReference>
<dbReference type="InterPro" id="IPR020471">
    <property type="entry name" value="AKR"/>
</dbReference>
<feature type="domain" description="Cyclin-like" evidence="4">
    <location>
        <begin position="89"/>
        <end position="187"/>
    </location>
</feature>
<feature type="region of interest" description="Disordered" evidence="3">
    <location>
        <begin position="847"/>
        <end position="870"/>
    </location>
</feature>
<dbReference type="InterPro" id="IPR023210">
    <property type="entry name" value="NADP_OxRdtase_dom"/>
</dbReference>
<dbReference type="FunFam" id="3.20.20.100:FF:000002">
    <property type="entry name" value="2,5-diketo-D-gluconic acid reductase A"/>
    <property type="match status" value="1"/>
</dbReference>
<dbReference type="Pfam" id="PF00248">
    <property type="entry name" value="Aldo_ket_red"/>
    <property type="match status" value="1"/>
</dbReference>
<dbReference type="GO" id="GO:0016616">
    <property type="term" value="F:oxidoreductase activity, acting on the CH-OH group of donors, NAD or NADP as acceptor"/>
    <property type="evidence" value="ECO:0007669"/>
    <property type="project" value="UniProtKB-ARBA"/>
</dbReference>
<dbReference type="InterPro" id="IPR013763">
    <property type="entry name" value="Cyclin-like_dom"/>
</dbReference>
<feature type="compositionally biased region" description="Basic residues" evidence="3">
    <location>
        <begin position="429"/>
        <end position="440"/>
    </location>
</feature>
<feature type="compositionally biased region" description="Low complexity" evidence="3">
    <location>
        <begin position="350"/>
        <end position="360"/>
    </location>
</feature>
<reference evidence="5" key="1">
    <citation type="journal article" date="2012" name="PLoS Genet.">
        <title>Comparative analysis of the genomes of two field isolates of the rice blast fungus Magnaporthe oryzae.</title>
        <authorList>
            <person name="Xue M."/>
            <person name="Yang J."/>
            <person name="Li Z."/>
            <person name="Hu S."/>
            <person name="Yao N."/>
            <person name="Dean R.A."/>
            <person name="Zhao W."/>
            <person name="Shen M."/>
            <person name="Zhang H."/>
            <person name="Li C."/>
            <person name="Liu L."/>
            <person name="Cao L."/>
            <person name="Xu X."/>
            <person name="Xing Y."/>
            <person name="Hsiang T."/>
            <person name="Zhang Z."/>
            <person name="Xu J.R."/>
            <person name="Peng Y.L."/>
        </authorList>
    </citation>
    <scope>NUCLEOTIDE SEQUENCE</scope>
    <source>
        <strain evidence="5">Y34</strain>
    </source>
</reference>
<dbReference type="PANTHER" id="PTHR43827">
    <property type="entry name" value="2,5-DIKETO-D-GLUCONIC ACID REDUCTASE"/>
    <property type="match status" value="1"/>
</dbReference>
<dbReference type="CDD" id="cd20546">
    <property type="entry name" value="CYCLIN_SpCG1C_ScCTK2-like_rpt2"/>
    <property type="match status" value="1"/>
</dbReference>
<dbReference type="InterPro" id="IPR036915">
    <property type="entry name" value="Cyclin-like_sf"/>
</dbReference>
<proteinExistence type="inferred from homology"/>
<dbReference type="PRINTS" id="PR00069">
    <property type="entry name" value="ALDKETRDTASE"/>
</dbReference>
<feature type="compositionally biased region" description="Basic residues" evidence="3">
    <location>
        <begin position="848"/>
        <end position="857"/>
    </location>
</feature>
<keyword evidence="2" id="KW-0195">Cyclin</keyword>
<accession>A0AA97P841</accession>
<dbReference type="SUPFAM" id="SSF47954">
    <property type="entry name" value="Cyclin-like"/>
    <property type="match status" value="2"/>
</dbReference>
<dbReference type="SMART" id="SM00385">
    <property type="entry name" value="CYCLIN"/>
    <property type="match status" value="1"/>
</dbReference>
<dbReference type="InterPro" id="IPR006671">
    <property type="entry name" value="Cyclin_N"/>
</dbReference>
<feature type="region of interest" description="Disordered" evidence="3">
    <location>
        <begin position="342"/>
        <end position="378"/>
    </location>
</feature>
<keyword evidence="1" id="KW-0560">Oxidoreductase</keyword>
<dbReference type="CDD" id="cd19071">
    <property type="entry name" value="AKR_AKR1-5-like"/>
    <property type="match status" value="1"/>
</dbReference>
<comment type="similarity">
    <text evidence="2">Belongs to the cyclin family.</text>
</comment>
<evidence type="ECO:0000256" key="1">
    <source>
        <dbReference type="ARBA" id="ARBA00023002"/>
    </source>
</evidence>